<dbReference type="InterPro" id="IPR010982">
    <property type="entry name" value="Lambda_DNA-bd_dom_sf"/>
</dbReference>
<evidence type="ECO:0000313" key="6">
    <source>
        <dbReference type="Proteomes" id="UP000293638"/>
    </source>
</evidence>
<keyword evidence="2" id="KW-0238">DNA-binding</keyword>
<dbReference type="SMART" id="SM00354">
    <property type="entry name" value="HTH_LACI"/>
    <property type="match status" value="1"/>
</dbReference>
<dbReference type="AlphaFoldDB" id="A0A4Q7NQ11"/>
<proteinExistence type="predicted"/>
<dbReference type="InterPro" id="IPR000843">
    <property type="entry name" value="HTH_LacI"/>
</dbReference>
<evidence type="ECO:0000256" key="1">
    <source>
        <dbReference type="ARBA" id="ARBA00023015"/>
    </source>
</evidence>
<comment type="caution">
    <text evidence="5">The sequence shown here is derived from an EMBL/GenBank/DDBJ whole genome shotgun (WGS) entry which is preliminary data.</text>
</comment>
<reference evidence="5 6" key="1">
    <citation type="submission" date="2019-02" db="EMBL/GenBank/DDBJ databases">
        <title>Genomic Encyclopedia of Type Strains, Phase IV (KMG-IV): sequencing the most valuable type-strain genomes for metagenomic binning, comparative biology and taxonomic classification.</title>
        <authorList>
            <person name="Goeker M."/>
        </authorList>
    </citation>
    <scope>NUCLEOTIDE SEQUENCE [LARGE SCALE GENOMIC DNA]</scope>
    <source>
        <strain evidence="5 6">DSM 45622</strain>
    </source>
</reference>
<name>A0A4Q7NQ11_9ACTN</name>
<gene>
    <name evidence="5" type="ORF">EV189_2616</name>
</gene>
<dbReference type="Pfam" id="PF00356">
    <property type="entry name" value="LacI"/>
    <property type="match status" value="1"/>
</dbReference>
<dbReference type="CDD" id="cd01392">
    <property type="entry name" value="HTH_LacI"/>
    <property type="match status" value="1"/>
</dbReference>
<protein>
    <submittedName>
        <fullName evidence="5">LacI family transcriptional regulator</fullName>
    </submittedName>
</protein>
<accession>A0A4Q7NQ11</accession>
<feature type="domain" description="HTH lacI-type" evidence="4">
    <location>
        <begin position="5"/>
        <end position="61"/>
    </location>
</feature>
<dbReference type="InterPro" id="IPR028082">
    <property type="entry name" value="Peripla_BP_I"/>
</dbReference>
<evidence type="ECO:0000256" key="2">
    <source>
        <dbReference type="ARBA" id="ARBA00023125"/>
    </source>
</evidence>
<keyword evidence="3" id="KW-0804">Transcription</keyword>
<dbReference type="EMBL" id="SGXD01000003">
    <property type="protein sequence ID" value="RZS87192.1"/>
    <property type="molecule type" value="Genomic_DNA"/>
</dbReference>
<keyword evidence="1" id="KW-0805">Transcription regulation</keyword>
<dbReference type="PANTHER" id="PTHR30146">
    <property type="entry name" value="LACI-RELATED TRANSCRIPTIONAL REPRESSOR"/>
    <property type="match status" value="1"/>
</dbReference>
<sequence length="321" mass="32347">MPRRPTSADVAREAGVSRATVSYVLNDTPHQSIPEVTRTRVRDAAARLGYAPSVAARVLRRGRSDVVLALLPDWPIGPSVGTMLTELSAALAADGLTLVAHPYDRAGRPAADIAGALGPACVVVLDALAEEQADALEAAGIALVQGLLSGPGDVERRVGRAQVEHLLERGAARLAYAWPADVRVTGFARERLAGVRAAAEEAGTGGVDVREVALDPAAAATAVAAWTSGRVGVCAYNDEVALAVLAGLRVHGARVPAGALVVGVDDVPAAALAVPALSTVAVDLGALAGHLADAVAAALGATRTGPTAAGELVRVVARATS</sequence>
<dbReference type="OrthoDB" id="3288692at2"/>
<dbReference type="SUPFAM" id="SSF53822">
    <property type="entry name" value="Periplasmic binding protein-like I"/>
    <property type="match status" value="1"/>
</dbReference>
<dbReference type="Proteomes" id="UP000293638">
    <property type="component" value="Unassembled WGS sequence"/>
</dbReference>
<dbReference type="SUPFAM" id="SSF47413">
    <property type="entry name" value="lambda repressor-like DNA-binding domains"/>
    <property type="match status" value="1"/>
</dbReference>
<dbReference type="Gene3D" id="3.40.50.2300">
    <property type="match status" value="2"/>
</dbReference>
<dbReference type="GO" id="GO:0000976">
    <property type="term" value="F:transcription cis-regulatory region binding"/>
    <property type="evidence" value="ECO:0007669"/>
    <property type="project" value="TreeGrafter"/>
</dbReference>
<dbReference type="Pfam" id="PF13377">
    <property type="entry name" value="Peripla_BP_3"/>
    <property type="match status" value="1"/>
</dbReference>
<dbReference type="PANTHER" id="PTHR30146:SF153">
    <property type="entry name" value="LACTOSE OPERON REPRESSOR"/>
    <property type="match status" value="1"/>
</dbReference>
<keyword evidence="6" id="KW-1185">Reference proteome</keyword>
<dbReference type="GO" id="GO:0003700">
    <property type="term" value="F:DNA-binding transcription factor activity"/>
    <property type="evidence" value="ECO:0007669"/>
    <property type="project" value="TreeGrafter"/>
</dbReference>
<dbReference type="InterPro" id="IPR046335">
    <property type="entry name" value="LacI/GalR-like_sensor"/>
</dbReference>
<dbReference type="RefSeq" id="WP_130493345.1">
    <property type="nucleotide sequence ID" value="NZ_SGXD01000003.1"/>
</dbReference>
<evidence type="ECO:0000313" key="5">
    <source>
        <dbReference type="EMBL" id="RZS87192.1"/>
    </source>
</evidence>
<evidence type="ECO:0000256" key="3">
    <source>
        <dbReference type="ARBA" id="ARBA00023163"/>
    </source>
</evidence>
<dbReference type="Gene3D" id="1.10.260.40">
    <property type="entry name" value="lambda repressor-like DNA-binding domains"/>
    <property type="match status" value="1"/>
</dbReference>
<dbReference type="PROSITE" id="PS50932">
    <property type="entry name" value="HTH_LACI_2"/>
    <property type="match status" value="1"/>
</dbReference>
<evidence type="ECO:0000259" key="4">
    <source>
        <dbReference type="PROSITE" id="PS50932"/>
    </source>
</evidence>
<organism evidence="5 6">
    <name type="scientific">Motilibacter rhizosphaerae</name>
    <dbReference type="NCBI Taxonomy" id="598652"/>
    <lineage>
        <taxon>Bacteria</taxon>
        <taxon>Bacillati</taxon>
        <taxon>Actinomycetota</taxon>
        <taxon>Actinomycetes</taxon>
        <taxon>Motilibacterales</taxon>
        <taxon>Motilibacteraceae</taxon>
        <taxon>Motilibacter</taxon>
    </lineage>
</organism>